<sequence>MMATMSISEQILPLKLFEGLAVKAKQAQTQKKMQKGISMVFNGLALVCEGASEALDSTIDKLLKTEQSQCSDAEFEGLVNSLESFMPLLSEMLKSDTFDEKAKVMLGSFIERMSIYVDLERQMRDGLAMPASLDLEEVNRAVTASKKGNFFAWVEA</sequence>
<dbReference type="RefSeq" id="WP_374919329.1">
    <property type="nucleotide sequence ID" value="NZ_JBHFGJ010000005.1"/>
</dbReference>
<comment type="caution">
    <text evidence="1">The sequence shown here is derived from an EMBL/GenBank/DDBJ whole genome shotgun (WGS) entry which is preliminary data.</text>
</comment>
<dbReference type="Proteomes" id="UP001576726">
    <property type="component" value="Unassembled WGS sequence"/>
</dbReference>
<name>A0ABV4VW95_9GAMM</name>
<keyword evidence="2" id="KW-1185">Reference proteome</keyword>
<evidence type="ECO:0000313" key="1">
    <source>
        <dbReference type="EMBL" id="MFB2653454.1"/>
    </source>
</evidence>
<proteinExistence type="predicted"/>
<reference evidence="1 2" key="1">
    <citation type="submission" date="2024-09" db="EMBL/GenBank/DDBJ databases">
        <authorList>
            <person name="Zhang Y."/>
        </authorList>
    </citation>
    <scope>NUCLEOTIDE SEQUENCE [LARGE SCALE GENOMIC DNA]</scope>
    <source>
        <strain evidence="1 2">SH314</strain>
    </source>
</reference>
<organism evidence="1 2">
    <name type="scientific">Shewanella seohaensis</name>
    <dbReference type="NCBI Taxonomy" id="755175"/>
    <lineage>
        <taxon>Bacteria</taxon>
        <taxon>Pseudomonadati</taxon>
        <taxon>Pseudomonadota</taxon>
        <taxon>Gammaproteobacteria</taxon>
        <taxon>Alteromonadales</taxon>
        <taxon>Shewanellaceae</taxon>
        <taxon>Shewanella</taxon>
    </lineage>
</organism>
<evidence type="ECO:0000313" key="2">
    <source>
        <dbReference type="Proteomes" id="UP001576726"/>
    </source>
</evidence>
<accession>A0ABV4VW95</accession>
<dbReference type="EMBL" id="JBHFGJ010000005">
    <property type="protein sequence ID" value="MFB2653454.1"/>
    <property type="molecule type" value="Genomic_DNA"/>
</dbReference>
<protein>
    <submittedName>
        <fullName evidence="1">Uncharacterized protein</fullName>
    </submittedName>
</protein>
<gene>
    <name evidence="1" type="ORF">ACE02L_11990</name>
</gene>